<dbReference type="GO" id="GO:0020037">
    <property type="term" value="F:heme binding"/>
    <property type="evidence" value="ECO:0007669"/>
    <property type="project" value="UniProtKB-UniRule"/>
</dbReference>
<evidence type="ECO:0000256" key="7">
    <source>
        <dbReference type="ARBA" id="ARBA00023002"/>
    </source>
</evidence>
<evidence type="ECO:0000256" key="8">
    <source>
        <dbReference type="ARBA" id="ARBA00023004"/>
    </source>
</evidence>
<dbReference type="GO" id="GO:0008395">
    <property type="term" value="F:steroid hydroxylase activity"/>
    <property type="evidence" value="ECO:0007669"/>
    <property type="project" value="TreeGrafter"/>
</dbReference>
<evidence type="ECO:0000256" key="6">
    <source>
        <dbReference type="ARBA" id="ARBA00022848"/>
    </source>
</evidence>
<dbReference type="EC" id="1.14.14.-" evidence="11"/>
<evidence type="ECO:0000256" key="2">
    <source>
        <dbReference type="ARBA" id="ARBA00010617"/>
    </source>
</evidence>
<sequence length="359" mass="41359">MFPFSLFTESTWTLLALLFTLLLLYGIWPYRFFRNLGIPGPTPTPFIGTMMYFRKGILPFDATCHQKYGDIWGLYDGRQPVLMVADPEIIKTVLVKECYSVFTNRRDTAMSNEMSDAITTVKDDRWRRIRNTLSPCFTSGRLKQVFPIVSRYADRLMQTLEKTNLDEPVDIKSFVSPYSLDAVASASFSVDTDAIRSPDGPVITHLKKIMNFSFLPILIIMMFPFGGRILNALGISLFPKASVDFFYDIIKKFKDQHHSDESIRGDFLQVMIQSEIPEIKNEDEQPTKGLTEHEILSQAFIFIFGVMRPPVPLSHTCCIIWQPTLTFCRSYMKRSTPAFLKMVQCHMTIWSVLSIWIKF</sequence>
<dbReference type="PRINTS" id="PR00464">
    <property type="entry name" value="EP450II"/>
</dbReference>
<dbReference type="GO" id="GO:0005506">
    <property type="term" value="F:iron ion binding"/>
    <property type="evidence" value="ECO:0007669"/>
    <property type="project" value="UniProtKB-UniRule"/>
</dbReference>
<evidence type="ECO:0000256" key="10">
    <source>
        <dbReference type="ARBA" id="ARBA00023136"/>
    </source>
</evidence>
<organism evidence="13 14">
    <name type="scientific">Mugilogobius chulae</name>
    <name type="common">yellowstripe goby</name>
    <dbReference type="NCBI Taxonomy" id="88201"/>
    <lineage>
        <taxon>Eukaryota</taxon>
        <taxon>Metazoa</taxon>
        <taxon>Chordata</taxon>
        <taxon>Craniata</taxon>
        <taxon>Vertebrata</taxon>
        <taxon>Euteleostomi</taxon>
        <taxon>Actinopterygii</taxon>
        <taxon>Neopterygii</taxon>
        <taxon>Teleostei</taxon>
        <taxon>Neoteleostei</taxon>
        <taxon>Acanthomorphata</taxon>
        <taxon>Gobiaria</taxon>
        <taxon>Gobiiformes</taxon>
        <taxon>Gobioidei</taxon>
        <taxon>Gobiidae</taxon>
        <taxon>Gobionellinae</taxon>
        <taxon>Mugilogobius</taxon>
    </lineage>
</organism>
<reference evidence="14" key="1">
    <citation type="submission" date="2024-04" db="EMBL/GenBank/DDBJ databases">
        <title>Salinicola lusitanus LLJ914,a marine bacterium isolated from the Okinawa Trough.</title>
        <authorList>
            <person name="Li J."/>
        </authorList>
    </citation>
    <scope>NUCLEOTIDE SEQUENCE [LARGE SCALE GENOMIC DNA]</scope>
</reference>
<comment type="function">
    <text evidence="11">Cytochromes P450 are a group of heme-thiolate monooxygenases. In liver microsomes, this enzyme is involved in an NADPH-dependent electron transport pathway. It oxidizes a variety of structurally unrelated compounds, including steroids, fatty acids, and xenobiotics.</text>
</comment>
<dbReference type="EMBL" id="JBBPFD010000013">
    <property type="protein sequence ID" value="KAK7902097.1"/>
    <property type="molecule type" value="Genomic_DNA"/>
</dbReference>
<dbReference type="Gene3D" id="1.10.630.10">
    <property type="entry name" value="Cytochrome P450"/>
    <property type="match status" value="1"/>
</dbReference>
<evidence type="ECO:0000256" key="5">
    <source>
        <dbReference type="ARBA" id="ARBA00022824"/>
    </source>
</evidence>
<name>A0AAW0NQ05_9GOBI</name>
<dbReference type="InterPro" id="IPR036396">
    <property type="entry name" value="Cyt_P450_sf"/>
</dbReference>
<evidence type="ECO:0000256" key="4">
    <source>
        <dbReference type="ARBA" id="ARBA00022723"/>
    </source>
</evidence>
<evidence type="ECO:0000256" key="9">
    <source>
        <dbReference type="ARBA" id="ARBA00023033"/>
    </source>
</evidence>
<evidence type="ECO:0000256" key="1">
    <source>
        <dbReference type="ARBA" id="ARBA00001971"/>
    </source>
</evidence>
<evidence type="ECO:0000313" key="14">
    <source>
        <dbReference type="Proteomes" id="UP001460270"/>
    </source>
</evidence>
<dbReference type="SUPFAM" id="SSF48264">
    <property type="entry name" value="Cytochrome P450"/>
    <property type="match status" value="1"/>
</dbReference>
<comment type="catalytic activity">
    <reaction evidence="11">
        <text>an organic molecule + reduced [NADPH--hemoprotein reductase] + O2 = an alcohol + oxidized [NADPH--hemoprotein reductase] + H2O + H(+)</text>
        <dbReference type="Rhea" id="RHEA:17149"/>
        <dbReference type="Rhea" id="RHEA-COMP:11964"/>
        <dbReference type="Rhea" id="RHEA-COMP:11965"/>
        <dbReference type="ChEBI" id="CHEBI:15377"/>
        <dbReference type="ChEBI" id="CHEBI:15378"/>
        <dbReference type="ChEBI" id="CHEBI:15379"/>
        <dbReference type="ChEBI" id="CHEBI:30879"/>
        <dbReference type="ChEBI" id="CHEBI:57618"/>
        <dbReference type="ChEBI" id="CHEBI:58210"/>
        <dbReference type="ChEBI" id="CHEBI:142491"/>
        <dbReference type="EC" id="1.14.14.1"/>
    </reaction>
</comment>
<feature type="transmembrane region" description="Helical" evidence="12">
    <location>
        <begin position="209"/>
        <end position="226"/>
    </location>
</feature>
<keyword evidence="7 11" id="KW-0560">Oxidoreductase</keyword>
<keyword evidence="9 11" id="KW-0503">Monooxygenase</keyword>
<evidence type="ECO:0000256" key="3">
    <source>
        <dbReference type="ARBA" id="ARBA00022617"/>
    </source>
</evidence>
<protein>
    <recommendedName>
        <fullName evidence="11">Cytochrome P450 3A</fullName>
        <ecNumber evidence="11">1.14.14.-</ecNumber>
    </recommendedName>
</protein>
<keyword evidence="6 11" id="KW-0492">Microsome</keyword>
<evidence type="ECO:0000256" key="12">
    <source>
        <dbReference type="SAM" id="Phobius"/>
    </source>
</evidence>
<evidence type="ECO:0000256" key="11">
    <source>
        <dbReference type="RuleBase" id="RU368049"/>
    </source>
</evidence>
<gene>
    <name evidence="13" type="ORF">WMY93_018866</name>
</gene>
<dbReference type="GO" id="GO:0016712">
    <property type="term" value="F:oxidoreductase activity, acting on paired donors, with incorporation or reduction of molecular oxygen, reduced flavin or flavoprotein as one donor, and incorporation of one atom of oxygen"/>
    <property type="evidence" value="ECO:0007669"/>
    <property type="project" value="UniProtKB-EC"/>
</dbReference>
<comment type="similarity">
    <text evidence="2 11">Belongs to the cytochrome P450 family.</text>
</comment>
<comment type="cofactor">
    <cofactor evidence="1 11">
        <name>heme</name>
        <dbReference type="ChEBI" id="CHEBI:30413"/>
    </cofactor>
</comment>
<dbReference type="AlphaFoldDB" id="A0AAW0NQ05"/>
<dbReference type="FunFam" id="1.10.630.10:FF:000182">
    <property type="entry name" value="Cytochrome P450 3A4"/>
    <property type="match status" value="1"/>
</dbReference>
<dbReference type="PRINTS" id="PR01689">
    <property type="entry name" value="EP450IICYP3A"/>
</dbReference>
<keyword evidence="4 11" id="KW-0479">Metal-binding</keyword>
<keyword evidence="14" id="KW-1185">Reference proteome</keyword>
<dbReference type="GO" id="GO:0005789">
    <property type="term" value="C:endoplasmic reticulum membrane"/>
    <property type="evidence" value="ECO:0007669"/>
    <property type="project" value="UniProtKB-SubCell"/>
</dbReference>
<feature type="transmembrane region" description="Helical" evidence="12">
    <location>
        <begin position="12"/>
        <end position="30"/>
    </location>
</feature>
<comment type="subcellular location">
    <subcellularLocation>
        <location evidence="11">Endoplasmic reticulum membrane</location>
    </subcellularLocation>
    <subcellularLocation>
        <location evidence="11">Microsome membrane</location>
    </subcellularLocation>
</comment>
<keyword evidence="12" id="KW-1133">Transmembrane helix</keyword>
<accession>A0AAW0NQ05</accession>
<dbReference type="InterPro" id="IPR002402">
    <property type="entry name" value="Cyt_P450_E_grp-II"/>
</dbReference>
<dbReference type="InterPro" id="IPR001128">
    <property type="entry name" value="Cyt_P450"/>
</dbReference>
<dbReference type="Pfam" id="PF00067">
    <property type="entry name" value="p450"/>
    <property type="match status" value="1"/>
</dbReference>
<evidence type="ECO:0000313" key="13">
    <source>
        <dbReference type="EMBL" id="KAK7902097.1"/>
    </source>
</evidence>
<keyword evidence="8 11" id="KW-0408">Iron</keyword>
<dbReference type="PANTHER" id="PTHR24302:SF17">
    <property type="entry name" value="CYTOCHROME P450, FAMILY 3, SUBFAMILY C, POLYPEPTIDE 4-RELATED"/>
    <property type="match status" value="1"/>
</dbReference>
<dbReference type="InterPro" id="IPR008072">
    <property type="entry name" value="Cyt_P450_E_CYP3A"/>
</dbReference>
<keyword evidence="12" id="KW-0812">Transmembrane</keyword>
<dbReference type="Proteomes" id="UP001460270">
    <property type="component" value="Unassembled WGS sequence"/>
</dbReference>
<keyword evidence="10 12" id="KW-0472">Membrane</keyword>
<comment type="caution">
    <text evidence="13">The sequence shown here is derived from an EMBL/GenBank/DDBJ whole genome shotgun (WGS) entry which is preliminary data.</text>
</comment>
<proteinExistence type="inferred from homology"/>
<keyword evidence="5 11" id="KW-0256">Endoplasmic reticulum</keyword>
<keyword evidence="3 11" id="KW-0349">Heme</keyword>
<dbReference type="InterPro" id="IPR050705">
    <property type="entry name" value="Cytochrome_P450_3A"/>
</dbReference>
<dbReference type="PANTHER" id="PTHR24302">
    <property type="entry name" value="CYTOCHROME P450 FAMILY 3"/>
    <property type="match status" value="1"/>
</dbReference>